<protein>
    <recommendedName>
        <fullName evidence="3">Esterase family protein</fullName>
    </recommendedName>
</protein>
<dbReference type="Gene3D" id="3.40.50.1820">
    <property type="entry name" value="alpha/beta hydrolase"/>
    <property type="match status" value="1"/>
</dbReference>
<dbReference type="Proteomes" id="UP000628775">
    <property type="component" value="Unassembled WGS sequence"/>
</dbReference>
<evidence type="ECO:0000313" key="1">
    <source>
        <dbReference type="EMBL" id="GGE51446.1"/>
    </source>
</evidence>
<dbReference type="InterPro" id="IPR029058">
    <property type="entry name" value="AB_hydrolase_fold"/>
</dbReference>
<sequence>MASSQRIVEDFILSSRFLKAEIKAIIYLPPNYSPLYTYPLVIAQDGRDYFNLGRMAGLTDQLIEQKQIMPPVICAIPYENVKQRWHRYHPEGNEQEAYIKCLVFELLPKLKSTYALDDLAHSRTLMGDSLGGTVSLVTALRFPHTFGQVIMQSPYVNERIIQQASAYPNAEKLAIYHTIGLQETEVKTTWEQYEDFLTPNRALHRVLSSQGLAKYQYEELEGNHTWKTWQQDLGHALTTMLNP</sequence>
<gene>
    <name evidence="1" type="ORF">GCM10011391_32780</name>
</gene>
<reference evidence="1" key="1">
    <citation type="journal article" date="2014" name="Int. J. Syst. Evol. Microbiol.">
        <title>Complete genome sequence of Corynebacterium casei LMG S-19264T (=DSM 44701T), isolated from a smear-ripened cheese.</title>
        <authorList>
            <consortium name="US DOE Joint Genome Institute (JGI-PGF)"/>
            <person name="Walter F."/>
            <person name="Albersmeier A."/>
            <person name="Kalinowski J."/>
            <person name="Ruckert C."/>
        </authorList>
    </citation>
    <scope>NUCLEOTIDE SEQUENCE</scope>
    <source>
        <strain evidence="1">CGMCC 1.15371</strain>
    </source>
</reference>
<dbReference type="SUPFAM" id="SSF53474">
    <property type="entry name" value="alpha/beta-Hydrolases"/>
    <property type="match status" value="1"/>
</dbReference>
<proteinExistence type="predicted"/>
<dbReference type="InterPro" id="IPR050583">
    <property type="entry name" value="Mycobacterial_A85_antigen"/>
</dbReference>
<reference evidence="1" key="2">
    <citation type="submission" date="2020-09" db="EMBL/GenBank/DDBJ databases">
        <authorList>
            <person name="Sun Q."/>
            <person name="Zhou Y."/>
        </authorList>
    </citation>
    <scope>NUCLEOTIDE SEQUENCE</scope>
    <source>
        <strain evidence="1">CGMCC 1.15371</strain>
    </source>
</reference>
<comment type="caution">
    <text evidence="1">The sequence shown here is derived from an EMBL/GenBank/DDBJ whole genome shotgun (WGS) entry which is preliminary data.</text>
</comment>
<organism evidence="1 2">
    <name type="scientific">Pullulanibacillus camelliae</name>
    <dbReference type="NCBI Taxonomy" id="1707096"/>
    <lineage>
        <taxon>Bacteria</taxon>
        <taxon>Bacillati</taxon>
        <taxon>Bacillota</taxon>
        <taxon>Bacilli</taxon>
        <taxon>Bacillales</taxon>
        <taxon>Sporolactobacillaceae</taxon>
        <taxon>Pullulanibacillus</taxon>
    </lineage>
</organism>
<name>A0A8J2YKW9_9BACL</name>
<keyword evidence="2" id="KW-1185">Reference proteome</keyword>
<dbReference type="AlphaFoldDB" id="A0A8J2YKW9"/>
<dbReference type="InterPro" id="IPR000801">
    <property type="entry name" value="Esterase-like"/>
</dbReference>
<dbReference type="Pfam" id="PF00756">
    <property type="entry name" value="Esterase"/>
    <property type="match status" value="1"/>
</dbReference>
<dbReference type="PANTHER" id="PTHR48098">
    <property type="entry name" value="ENTEROCHELIN ESTERASE-RELATED"/>
    <property type="match status" value="1"/>
</dbReference>
<accession>A0A8J2YKW9</accession>
<evidence type="ECO:0000313" key="2">
    <source>
        <dbReference type="Proteomes" id="UP000628775"/>
    </source>
</evidence>
<evidence type="ECO:0008006" key="3">
    <source>
        <dbReference type="Google" id="ProtNLM"/>
    </source>
</evidence>
<dbReference type="EMBL" id="BMIR01000019">
    <property type="protein sequence ID" value="GGE51446.1"/>
    <property type="molecule type" value="Genomic_DNA"/>
</dbReference>
<dbReference type="RefSeq" id="WP_188696798.1">
    <property type="nucleotide sequence ID" value="NZ_BMIR01000019.1"/>
</dbReference>
<dbReference type="PANTHER" id="PTHR48098:SF3">
    <property type="entry name" value="IRON(III) ENTEROBACTIN ESTERASE"/>
    <property type="match status" value="1"/>
</dbReference>